<evidence type="ECO:0000256" key="2">
    <source>
        <dbReference type="SAM" id="Phobius"/>
    </source>
</evidence>
<accession>A0A974PQV3</accession>
<evidence type="ECO:0000256" key="1">
    <source>
        <dbReference type="SAM" id="MobiDB-lite"/>
    </source>
</evidence>
<proteinExistence type="predicted"/>
<sequence>MSRVAAPERCPDGSARAPRTGAGGRAGFTLIEVLVALAVAAACLGAIAQVSGTSARGSRALDAHVGLLQTARAVETGIPARGDLAVGRTDGEVAGHRWRMDVRPLAVGGEDGGGDGGKGSGPDAAGGPGGGRWAPMDVLIRVRAPSGALLVIETVRLVRAAAE</sequence>
<dbReference type="AlphaFoldDB" id="A0A974PQV3"/>
<dbReference type="NCBIfam" id="TIGR02532">
    <property type="entry name" value="IV_pilin_GFxxxE"/>
    <property type="match status" value="1"/>
</dbReference>
<feature type="transmembrane region" description="Helical" evidence="2">
    <location>
        <begin position="26"/>
        <end position="48"/>
    </location>
</feature>
<name>A0A974PQV3_9HYPH</name>
<dbReference type="Pfam" id="PF07963">
    <property type="entry name" value="N_methyl"/>
    <property type="match status" value="1"/>
</dbReference>
<keyword evidence="2" id="KW-1133">Transmembrane helix</keyword>
<dbReference type="Proteomes" id="UP000596427">
    <property type="component" value="Chromosome"/>
</dbReference>
<keyword evidence="2" id="KW-0472">Membrane</keyword>
<reference evidence="3 4" key="1">
    <citation type="submission" date="2020-10" db="EMBL/GenBank/DDBJ databases">
        <title>Degradation of 1,4-Dioxane by Xanthobacter sp. YN2, via a Novel Group-2 Soluble Di-Iron Monooxygenase.</title>
        <authorList>
            <person name="Ma F."/>
            <person name="Wang Y."/>
            <person name="Yang J."/>
            <person name="Guo H."/>
            <person name="Su D."/>
            <person name="Yu L."/>
        </authorList>
    </citation>
    <scope>NUCLEOTIDE SEQUENCE [LARGE SCALE GENOMIC DNA]</scope>
    <source>
        <strain evidence="3 4">YN2</strain>
    </source>
</reference>
<dbReference type="KEGG" id="xdi:EZH22_06920"/>
<evidence type="ECO:0000313" key="4">
    <source>
        <dbReference type="Proteomes" id="UP000596427"/>
    </source>
</evidence>
<feature type="region of interest" description="Disordered" evidence="1">
    <location>
        <begin position="105"/>
        <end position="130"/>
    </location>
</feature>
<dbReference type="RefSeq" id="WP_203194980.1">
    <property type="nucleotide sequence ID" value="NZ_CP063362.1"/>
</dbReference>
<gene>
    <name evidence="3" type="ORF">EZH22_06920</name>
</gene>
<keyword evidence="2" id="KW-0812">Transmembrane</keyword>
<protein>
    <submittedName>
        <fullName evidence="3">Prepilin-type N-terminal cleavage/methylation domain-containing protein</fullName>
    </submittedName>
</protein>
<dbReference type="EMBL" id="CP063362">
    <property type="protein sequence ID" value="QRG08068.1"/>
    <property type="molecule type" value="Genomic_DNA"/>
</dbReference>
<evidence type="ECO:0000313" key="3">
    <source>
        <dbReference type="EMBL" id="QRG08068.1"/>
    </source>
</evidence>
<feature type="region of interest" description="Disordered" evidence="1">
    <location>
        <begin position="1"/>
        <end position="21"/>
    </location>
</feature>
<organism evidence="3 4">
    <name type="scientific">Xanthobacter dioxanivorans</name>
    <dbReference type="NCBI Taxonomy" id="2528964"/>
    <lineage>
        <taxon>Bacteria</taxon>
        <taxon>Pseudomonadati</taxon>
        <taxon>Pseudomonadota</taxon>
        <taxon>Alphaproteobacteria</taxon>
        <taxon>Hyphomicrobiales</taxon>
        <taxon>Xanthobacteraceae</taxon>
        <taxon>Xanthobacter</taxon>
    </lineage>
</organism>
<feature type="compositionally biased region" description="Gly residues" evidence="1">
    <location>
        <begin position="109"/>
        <end position="130"/>
    </location>
</feature>
<dbReference type="InterPro" id="IPR012902">
    <property type="entry name" value="N_methyl_site"/>
</dbReference>
<keyword evidence="4" id="KW-1185">Reference proteome</keyword>